<dbReference type="PATRIC" id="fig|299146.4.peg.2737"/>
<organism evidence="1 2">
    <name type="scientific">Micromonospora narathiwatensis</name>
    <dbReference type="NCBI Taxonomy" id="299146"/>
    <lineage>
        <taxon>Bacteria</taxon>
        <taxon>Bacillati</taxon>
        <taxon>Actinomycetota</taxon>
        <taxon>Actinomycetes</taxon>
        <taxon>Micromonosporales</taxon>
        <taxon>Micromonosporaceae</taxon>
        <taxon>Micromonospora</taxon>
    </lineage>
</organism>
<dbReference type="EMBL" id="LT594324">
    <property type="protein sequence ID" value="SBT46537.1"/>
    <property type="molecule type" value="Genomic_DNA"/>
</dbReference>
<protein>
    <submittedName>
        <fullName evidence="1">Uncharacterized protein</fullName>
    </submittedName>
</protein>
<dbReference type="AlphaFoldDB" id="A0A1A8ZRM7"/>
<accession>A0A1A8ZRM7</accession>
<gene>
    <name evidence="1" type="ORF">GA0070621_2642</name>
</gene>
<evidence type="ECO:0000313" key="1">
    <source>
        <dbReference type="EMBL" id="SBT46537.1"/>
    </source>
</evidence>
<name>A0A1A8ZRM7_9ACTN</name>
<reference evidence="1 2" key="1">
    <citation type="submission" date="2016-06" db="EMBL/GenBank/DDBJ databases">
        <authorList>
            <person name="Kjaerup R.B."/>
            <person name="Dalgaard T.S."/>
            <person name="Juul-Madsen H.R."/>
        </authorList>
    </citation>
    <scope>NUCLEOTIDE SEQUENCE [LARGE SCALE GENOMIC DNA]</scope>
    <source>
        <strain evidence="1 2">DSM 45248</strain>
    </source>
</reference>
<evidence type="ECO:0000313" key="2">
    <source>
        <dbReference type="Proteomes" id="UP000198765"/>
    </source>
</evidence>
<sequence length="400" mass="43014">MTTPAPMSRNDVDAAVVGLVAAHDRISAAMFALDGHPGLVVLRGDELRGKTRQVATETLGRLDALWSQFAALRSLLDRVRTVRGARARPGDDELAELTLLLRGPVLPLAPDGMVVDDPLAGPPPNWVTAMGLAQELERASAEVAGALDGVQSAYARVASRFEPLTRALDRARTAADALGYATTGAEVERLGVRLAEATFDAMCDLLEAAGPAPALAAEIEALAVRLADLTRLRDTYPERMGRLRAAVDEVAEAEAATGRAYAVAATKIANPGLPPAPDTAAALRAHLAQLDQLHREQRWPRLADELLVVDRSVAQSRESATRLRDAAEGLLHRRAELRGRLDAYHARAGRLGLAEHTALAERHRTARDLLYTSPCDLPAATRAVVAYQRFLNELTERGHR</sequence>
<dbReference type="Proteomes" id="UP000198765">
    <property type="component" value="Chromosome I"/>
</dbReference>
<proteinExistence type="predicted"/>
<keyword evidence="2" id="KW-1185">Reference proteome</keyword>